<dbReference type="Proteomes" id="UP000000483">
    <property type="component" value="Chromosome"/>
</dbReference>
<evidence type="ECO:0000313" key="1">
    <source>
        <dbReference type="EMBL" id="AEB09187.1"/>
    </source>
</evidence>
<dbReference type="HOGENOM" id="CLU_1364348_0_0_7"/>
<dbReference type="KEGG" id="dao:Desac_1330"/>
<proteinExistence type="predicted"/>
<dbReference type="EMBL" id="CP002629">
    <property type="protein sequence ID" value="AEB09187.1"/>
    <property type="molecule type" value="Genomic_DNA"/>
</dbReference>
<reference evidence="1 2" key="1">
    <citation type="journal article" date="2011" name="Stand. Genomic Sci.">
        <title>Complete genome sequence of the acetate-degrading sulfate reducer Desulfobacca acetoxidans type strain (ASRB2).</title>
        <authorList>
            <person name="Goker M."/>
            <person name="Teshima H."/>
            <person name="Lapidus A."/>
            <person name="Nolan M."/>
            <person name="Lucas S."/>
            <person name="Hammon N."/>
            <person name="Deshpande S."/>
            <person name="Cheng J.F."/>
            <person name="Tapia R."/>
            <person name="Han C."/>
            <person name="Goodwin L."/>
            <person name="Pitluck S."/>
            <person name="Huntemann M."/>
            <person name="Liolios K."/>
            <person name="Ivanova N."/>
            <person name="Pagani I."/>
            <person name="Mavromatis K."/>
            <person name="Ovchinikova G."/>
            <person name="Pati A."/>
            <person name="Chen A."/>
            <person name="Palaniappan K."/>
            <person name="Land M."/>
            <person name="Hauser L."/>
            <person name="Brambilla E.M."/>
            <person name="Rohde M."/>
            <person name="Spring S."/>
            <person name="Detter J.C."/>
            <person name="Woyke T."/>
            <person name="Bristow J."/>
            <person name="Eisen J.A."/>
            <person name="Markowitz V."/>
            <person name="Hugenholtz P."/>
            <person name="Kyrpides N.C."/>
            <person name="Klenk H.P."/>
        </authorList>
    </citation>
    <scope>NUCLEOTIDE SEQUENCE [LARGE SCALE GENOMIC DNA]</scope>
    <source>
        <strain evidence="2">ATCC 700848 / DSM 11109 / ASRB2</strain>
    </source>
</reference>
<dbReference type="AlphaFoldDB" id="F2NHK0"/>
<dbReference type="STRING" id="880072.Desac_1330"/>
<organism evidence="1 2">
    <name type="scientific">Desulfobacca acetoxidans (strain ATCC 700848 / DSM 11109 / ASRB2)</name>
    <dbReference type="NCBI Taxonomy" id="880072"/>
    <lineage>
        <taxon>Bacteria</taxon>
        <taxon>Pseudomonadati</taxon>
        <taxon>Thermodesulfobacteriota</taxon>
        <taxon>Desulfobaccia</taxon>
        <taxon>Desulfobaccales</taxon>
        <taxon>Desulfobaccaceae</taxon>
        <taxon>Desulfobacca</taxon>
    </lineage>
</organism>
<accession>F2NHK0</accession>
<evidence type="ECO:0000313" key="2">
    <source>
        <dbReference type="Proteomes" id="UP000000483"/>
    </source>
</evidence>
<name>F2NHK0_DESAR</name>
<dbReference type="RefSeq" id="WP_013706299.1">
    <property type="nucleotide sequence ID" value="NC_015388.1"/>
</dbReference>
<keyword evidence="2" id="KW-1185">Reference proteome</keyword>
<protein>
    <submittedName>
        <fullName evidence="1">Uncharacterized protein</fullName>
    </submittedName>
</protein>
<sequence>MYQLSRIGKGLLGCLCGLGLTAVCCWGQDWLPPQEMNLPPGVINVALPDFADQIGGGYYGLANHVPVEVRADAAPEQRIRIVRSPHAMRLSNRKEARFQILLGNVETVWFWLEAPPVHGQWRIRITATYADKYREPIFGAILKPDIIQYCYVPPHGLLDIQISSIEQTFRLSKKFLFTMAPTQIVLWRDALPYPRREFWD</sequence>
<gene>
    <name evidence="1" type="ordered locus">Desac_1330</name>
</gene>
<reference evidence="2" key="2">
    <citation type="submission" date="2011-03" db="EMBL/GenBank/DDBJ databases">
        <title>The complete genome of Desulfobacca acetoxidans DSM 11109.</title>
        <authorList>
            <consortium name="US DOE Joint Genome Institute (JGI-PGF)"/>
            <person name="Lucas S."/>
            <person name="Copeland A."/>
            <person name="Lapidus A."/>
            <person name="Bruce D."/>
            <person name="Goodwin L."/>
            <person name="Pitluck S."/>
            <person name="Peters L."/>
            <person name="Kyrpides N."/>
            <person name="Mavromatis K."/>
            <person name="Ivanova N."/>
            <person name="Ovchinnikova G."/>
            <person name="Teshima H."/>
            <person name="Detter J.C."/>
            <person name="Han C."/>
            <person name="Land M."/>
            <person name="Hauser L."/>
            <person name="Markowitz V."/>
            <person name="Cheng J.-F."/>
            <person name="Hugenholtz P."/>
            <person name="Woyke T."/>
            <person name="Wu D."/>
            <person name="Spring S."/>
            <person name="Schueler E."/>
            <person name="Brambilla E."/>
            <person name="Klenk H.-P."/>
            <person name="Eisen J.A."/>
        </authorList>
    </citation>
    <scope>NUCLEOTIDE SEQUENCE [LARGE SCALE GENOMIC DNA]</scope>
    <source>
        <strain evidence="2">ATCC 700848 / DSM 11109 / ASRB2</strain>
    </source>
</reference>